<name>A0A0H2S017_9AGAM</name>
<evidence type="ECO:0000313" key="5">
    <source>
        <dbReference type="EMBL" id="KLO17685.1"/>
    </source>
</evidence>
<evidence type="ECO:0000256" key="2">
    <source>
        <dbReference type="ARBA" id="ARBA00022540"/>
    </source>
</evidence>
<dbReference type="PANTHER" id="PTHR23253:SF9">
    <property type="entry name" value="EUKARYOTIC TRANSLATION INITIATION FACTOR 4 GAMMA 2"/>
    <property type="match status" value="1"/>
</dbReference>
<evidence type="ECO:0000313" key="6">
    <source>
        <dbReference type="Proteomes" id="UP000053477"/>
    </source>
</evidence>
<dbReference type="PANTHER" id="PTHR23253">
    <property type="entry name" value="EUKARYOTIC TRANSLATION INITIATION FACTOR 4 GAMMA"/>
    <property type="match status" value="1"/>
</dbReference>
<evidence type="ECO:0000259" key="4">
    <source>
        <dbReference type="SMART" id="SM00543"/>
    </source>
</evidence>
<sequence>MDHKIRGLLNKIVYESSASISSQIATLINECRSTDEALSLLVRLVCEHALDSSGFSGLYASLCQALTEKLQPEFVGDRVQSFRELLIDHCQTQFALLWNTGEDAAAITNETHQPIEGNPRMFSDEYYDVQKARRHRRGLVQFIGELYRHEVVEDKLVEDCTERLLKNNPPGEQEVESLCILFSVMGQFLEGKDPARLDAYFERMESIANMESVSPRISSLIQNVIELRQRNWVARGSGNAPPLPRS</sequence>
<keyword evidence="2" id="KW-0396">Initiation factor</keyword>
<keyword evidence="3" id="KW-0648">Protein biosynthesis</keyword>
<feature type="domain" description="MIF4G" evidence="4">
    <location>
        <begin position="2"/>
        <end position="231"/>
    </location>
</feature>
<dbReference type="AlphaFoldDB" id="A0A0H2S017"/>
<dbReference type="InterPro" id="IPR016024">
    <property type="entry name" value="ARM-type_fold"/>
</dbReference>
<dbReference type="STRING" id="27342.A0A0H2S017"/>
<protein>
    <submittedName>
        <fullName evidence="5">ARM repeat-containing protein</fullName>
    </submittedName>
</protein>
<dbReference type="InParanoid" id="A0A0H2S017"/>
<dbReference type="GO" id="GO:0016281">
    <property type="term" value="C:eukaryotic translation initiation factor 4F complex"/>
    <property type="evidence" value="ECO:0007669"/>
    <property type="project" value="TreeGrafter"/>
</dbReference>
<dbReference type="GO" id="GO:0003729">
    <property type="term" value="F:mRNA binding"/>
    <property type="evidence" value="ECO:0007669"/>
    <property type="project" value="TreeGrafter"/>
</dbReference>
<keyword evidence="6" id="KW-1185">Reference proteome</keyword>
<dbReference type="Gene3D" id="1.25.40.180">
    <property type="match status" value="1"/>
</dbReference>
<reference evidence="5 6" key="1">
    <citation type="submission" date="2015-04" db="EMBL/GenBank/DDBJ databases">
        <title>Complete genome sequence of Schizopora paradoxa KUC8140, a cosmopolitan wood degrader in East Asia.</title>
        <authorList>
            <consortium name="DOE Joint Genome Institute"/>
            <person name="Min B."/>
            <person name="Park H."/>
            <person name="Jang Y."/>
            <person name="Kim J.-J."/>
            <person name="Kim K.H."/>
            <person name="Pangilinan J."/>
            <person name="Lipzen A."/>
            <person name="Riley R."/>
            <person name="Grigoriev I.V."/>
            <person name="Spatafora J.W."/>
            <person name="Choi I.-G."/>
        </authorList>
    </citation>
    <scope>NUCLEOTIDE SEQUENCE [LARGE SCALE GENOMIC DNA]</scope>
    <source>
        <strain evidence="5 6">KUC8140</strain>
    </source>
</reference>
<dbReference type="EMBL" id="KQ085902">
    <property type="protein sequence ID" value="KLO17685.1"/>
    <property type="molecule type" value="Genomic_DNA"/>
</dbReference>
<dbReference type="SUPFAM" id="SSF48371">
    <property type="entry name" value="ARM repeat"/>
    <property type="match status" value="1"/>
</dbReference>
<proteinExistence type="inferred from homology"/>
<dbReference type="InterPro" id="IPR003890">
    <property type="entry name" value="MIF4G-like_typ-3"/>
</dbReference>
<accession>A0A0H2S017</accession>
<dbReference type="GO" id="GO:0003743">
    <property type="term" value="F:translation initiation factor activity"/>
    <property type="evidence" value="ECO:0007669"/>
    <property type="project" value="UniProtKB-KW"/>
</dbReference>
<comment type="similarity">
    <text evidence="1">Belongs to the eukaryotic initiation factor 4G family.</text>
</comment>
<organism evidence="5 6">
    <name type="scientific">Schizopora paradoxa</name>
    <dbReference type="NCBI Taxonomy" id="27342"/>
    <lineage>
        <taxon>Eukaryota</taxon>
        <taxon>Fungi</taxon>
        <taxon>Dikarya</taxon>
        <taxon>Basidiomycota</taxon>
        <taxon>Agaricomycotina</taxon>
        <taxon>Agaricomycetes</taxon>
        <taxon>Hymenochaetales</taxon>
        <taxon>Schizoporaceae</taxon>
        <taxon>Schizopora</taxon>
    </lineage>
</organism>
<dbReference type="SMART" id="SM00543">
    <property type="entry name" value="MIF4G"/>
    <property type="match status" value="1"/>
</dbReference>
<gene>
    <name evidence="5" type="ORF">SCHPADRAFT_925707</name>
</gene>
<evidence type="ECO:0000256" key="1">
    <source>
        <dbReference type="ARBA" id="ARBA00005775"/>
    </source>
</evidence>
<dbReference type="OrthoDB" id="514777at2759"/>
<dbReference type="Pfam" id="PF02854">
    <property type="entry name" value="MIF4G"/>
    <property type="match status" value="1"/>
</dbReference>
<evidence type="ECO:0000256" key="3">
    <source>
        <dbReference type="ARBA" id="ARBA00022917"/>
    </source>
</evidence>
<dbReference type="Proteomes" id="UP000053477">
    <property type="component" value="Unassembled WGS sequence"/>
</dbReference>